<dbReference type="EMBL" id="AP014546">
    <property type="protein sequence ID" value="BBB31252.1"/>
    <property type="molecule type" value="Genomic_DNA"/>
</dbReference>
<dbReference type="Gene3D" id="2.70.70.10">
    <property type="entry name" value="Glucose Permease (Domain IIA)"/>
    <property type="match status" value="1"/>
</dbReference>
<keyword evidence="1" id="KW-0175">Coiled coil</keyword>
<feature type="coiled-coil region" evidence="1">
    <location>
        <begin position="214"/>
        <end position="241"/>
    </location>
</feature>
<gene>
    <name evidence="3" type="ORF">NEJAP_3314</name>
</gene>
<dbReference type="KEGG" id="njp:NEJAP_3314"/>
<evidence type="ECO:0000313" key="3">
    <source>
        <dbReference type="EMBL" id="BBB31252.1"/>
    </source>
</evidence>
<evidence type="ECO:0000259" key="2">
    <source>
        <dbReference type="Pfam" id="PF01551"/>
    </source>
</evidence>
<dbReference type="SUPFAM" id="SSF51261">
    <property type="entry name" value="Duplicated hybrid motif"/>
    <property type="match status" value="1"/>
</dbReference>
<dbReference type="CDD" id="cd12797">
    <property type="entry name" value="M23_peptidase"/>
    <property type="match status" value="1"/>
</dbReference>
<reference evidence="3 4" key="1">
    <citation type="journal article" date="2008" name="Int. J. Syst. Evol. Microbiol.">
        <title>Neptunomonas japonica sp. nov., an Osedax japonicus symbiont-like bacterium isolated from sediment adjacent to sperm whale carcasses off Kagoshima, Japan.</title>
        <authorList>
            <person name="Miyazaki M."/>
            <person name="Nogi Y."/>
            <person name="Fujiwara Y."/>
            <person name="Kawato M."/>
            <person name="Kubokawa K."/>
            <person name="Horikoshi K."/>
        </authorList>
    </citation>
    <scope>NUCLEOTIDE SEQUENCE [LARGE SCALE GENOMIC DNA]</scope>
    <source>
        <strain evidence="3 4">JAMM 1380</strain>
    </source>
</reference>
<dbReference type="GO" id="GO:0004222">
    <property type="term" value="F:metalloendopeptidase activity"/>
    <property type="evidence" value="ECO:0007669"/>
    <property type="project" value="TreeGrafter"/>
</dbReference>
<sequence>MRPFLYLFFCLALFLGGDKNSHAVAADRQATKSQLSALKKNINKVQSQLKRDRKKQGVAERVLATTEQEISVLGKKIHQLDKKLSTLKVDLSGYQADKVGLEARLEKSQERLEQIIRQQYRLGSQPRLFMFLNQRDPEQISRMTHYYDRFSSAQVKEMAQYQALLNDLKSTHLSIDTTQQAIINNRDRLKGSLTSLTSLREKRKQSLSALGKRVVSSQAKLKQLRRDKKRLEKLLIDIEKSISSANLTQNNKKFASLKGKLKWPVKGKILRAYGSVQNNLSYDGVLLSGTTGGPVAAVHHGRVVFSDWLRGYGLLTIVDHGGGYMSLYGQNDSLLKETGDWVSQGEPIATLGSSGGNSEPGLYFAIRHKGKAINPKRWFVRH</sequence>
<organism evidence="3 4">
    <name type="scientific">Neptunomonas japonica JAMM 1380</name>
    <dbReference type="NCBI Taxonomy" id="1441457"/>
    <lineage>
        <taxon>Bacteria</taxon>
        <taxon>Pseudomonadati</taxon>
        <taxon>Pseudomonadota</taxon>
        <taxon>Gammaproteobacteria</taxon>
        <taxon>Oceanospirillales</taxon>
        <taxon>Oceanospirillaceae</taxon>
        <taxon>Neptunomonas</taxon>
    </lineage>
</organism>
<evidence type="ECO:0000256" key="1">
    <source>
        <dbReference type="SAM" id="Coils"/>
    </source>
</evidence>
<feature type="coiled-coil region" evidence="1">
    <location>
        <begin position="28"/>
        <end position="118"/>
    </location>
</feature>
<dbReference type="InterPro" id="IPR016047">
    <property type="entry name" value="M23ase_b-sheet_dom"/>
</dbReference>
<dbReference type="SUPFAM" id="SSF57997">
    <property type="entry name" value="Tropomyosin"/>
    <property type="match status" value="1"/>
</dbReference>
<dbReference type="PANTHER" id="PTHR21666">
    <property type="entry name" value="PEPTIDASE-RELATED"/>
    <property type="match status" value="1"/>
</dbReference>
<accession>A0A7R6PJA7</accession>
<dbReference type="AlphaFoldDB" id="A0A7R6PJA7"/>
<dbReference type="InterPro" id="IPR050570">
    <property type="entry name" value="Cell_wall_metabolism_enzyme"/>
</dbReference>
<dbReference type="FunFam" id="2.70.70.10:FF:000003">
    <property type="entry name" value="Murein hydrolase activator EnvC"/>
    <property type="match status" value="1"/>
</dbReference>
<name>A0A7R6PJA7_9GAMM</name>
<dbReference type="Pfam" id="PF01551">
    <property type="entry name" value="Peptidase_M23"/>
    <property type="match status" value="1"/>
</dbReference>
<dbReference type="PANTHER" id="PTHR21666:SF270">
    <property type="entry name" value="MUREIN HYDROLASE ACTIVATOR ENVC"/>
    <property type="match status" value="1"/>
</dbReference>
<dbReference type="Proteomes" id="UP000595332">
    <property type="component" value="Chromosome"/>
</dbReference>
<proteinExistence type="predicted"/>
<dbReference type="Gene3D" id="6.10.250.3150">
    <property type="match status" value="1"/>
</dbReference>
<feature type="domain" description="M23ase beta-sheet core" evidence="2">
    <location>
        <begin position="283"/>
        <end position="375"/>
    </location>
</feature>
<protein>
    <submittedName>
        <fullName evidence="3">Peptidase M23</fullName>
    </submittedName>
</protein>
<dbReference type="InterPro" id="IPR011055">
    <property type="entry name" value="Dup_hybrid_motif"/>
</dbReference>
<dbReference type="RefSeq" id="WP_201348369.1">
    <property type="nucleotide sequence ID" value="NZ_AP014546.1"/>
</dbReference>
<evidence type="ECO:0000313" key="4">
    <source>
        <dbReference type="Proteomes" id="UP000595332"/>
    </source>
</evidence>
<keyword evidence="4" id="KW-1185">Reference proteome</keyword>